<dbReference type="Gene3D" id="3.40.225.10">
    <property type="entry name" value="Class II aldolase/adducin N-terminal domain"/>
    <property type="match status" value="2"/>
</dbReference>
<accession>A0A438NBU1</accession>
<feature type="domain" description="Class II aldolase/adducin N-terminal" evidence="1">
    <location>
        <begin position="21"/>
        <end position="196"/>
    </location>
</feature>
<dbReference type="InterPro" id="IPR036409">
    <property type="entry name" value="Aldolase_II/adducin_N_sf"/>
</dbReference>
<dbReference type="PANTHER" id="PTHR10640:SF7">
    <property type="entry name" value="METHYLTHIORIBULOSE-1-PHOSPHATE DEHYDRATASE"/>
    <property type="match status" value="1"/>
</dbReference>
<evidence type="ECO:0000313" key="3">
    <source>
        <dbReference type="Proteomes" id="UP000288859"/>
    </source>
</evidence>
<dbReference type="PANTHER" id="PTHR10640">
    <property type="entry name" value="METHYLTHIORIBULOSE-1-PHOSPHATE DEHYDRATASE"/>
    <property type="match status" value="1"/>
</dbReference>
<comment type="caution">
    <text evidence="2">The sequence shown here is derived from an EMBL/GenBank/DDBJ whole genome shotgun (WGS) entry which is preliminary data.</text>
</comment>
<gene>
    <name evidence="2" type="ORF">B0A52_02374</name>
</gene>
<sequence>MSDTNNNDQLVQSQDPDHPANLIPRLCRQFYTLGWVTGTGGGTSIRKDDYVYIAPSGVQKELIQPENMFVLSWPTPKYPPSARNYVRKPFELKPSAFEKLHGKDAPFEISNIEQIKGIPKGPGKGMLGFHDTLRIPIIENTPFEEDLTEWLEKAMDQYPDTYAVLVRRHGIYVWGDTPAKAKTQCESLDYLFQLAVEMHKLGLPWT</sequence>
<reference evidence="2 3" key="1">
    <citation type="submission" date="2017-03" db="EMBL/GenBank/DDBJ databases">
        <title>Genomes of endolithic fungi from Antarctica.</title>
        <authorList>
            <person name="Coleine C."/>
            <person name="Masonjones S."/>
            <person name="Stajich J.E."/>
        </authorList>
    </citation>
    <scope>NUCLEOTIDE SEQUENCE [LARGE SCALE GENOMIC DNA]</scope>
    <source>
        <strain evidence="2 3">CCFEE 6314</strain>
    </source>
</reference>
<dbReference type="Pfam" id="PF00596">
    <property type="entry name" value="Aldolase_II"/>
    <property type="match status" value="2"/>
</dbReference>
<dbReference type="EMBL" id="NAJM01000009">
    <property type="protein sequence ID" value="RVX73246.1"/>
    <property type="molecule type" value="Genomic_DNA"/>
</dbReference>
<dbReference type="Proteomes" id="UP000288859">
    <property type="component" value="Unassembled WGS sequence"/>
</dbReference>
<dbReference type="SUPFAM" id="SSF53639">
    <property type="entry name" value="AraD/HMP-PK domain-like"/>
    <property type="match status" value="1"/>
</dbReference>
<dbReference type="GO" id="GO:0019509">
    <property type="term" value="P:L-methionine salvage from methylthioadenosine"/>
    <property type="evidence" value="ECO:0007669"/>
    <property type="project" value="TreeGrafter"/>
</dbReference>
<dbReference type="GO" id="GO:0046570">
    <property type="term" value="F:methylthioribulose 1-phosphate dehydratase activity"/>
    <property type="evidence" value="ECO:0007669"/>
    <property type="project" value="TreeGrafter"/>
</dbReference>
<organism evidence="2 3">
    <name type="scientific">Exophiala mesophila</name>
    <name type="common">Black yeast-like fungus</name>
    <dbReference type="NCBI Taxonomy" id="212818"/>
    <lineage>
        <taxon>Eukaryota</taxon>
        <taxon>Fungi</taxon>
        <taxon>Dikarya</taxon>
        <taxon>Ascomycota</taxon>
        <taxon>Pezizomycotina</taxon>
        <taxon>Eurotiomycetes</taxon>
        <taxon>Chaetothyriomycetidae</taxon>
        <taxon>Chaetothyriales</taxon>
        <taxon>Herpotrichiellaceae</taxon>
        <taxon>Exophiala</taxon>
    </lineage>
</organism>
<protein>
    <submittedName>
        <fullName evidence="2">Methylthioribulose-1-phosphate dehydratase</fullName>
    </submittedName>
</protein>
<dbReference type="SMART" id="SM01007">
    <property type="entry name" value="Aldolase_II"/>
    <property type="match status" value="1"/>
</dbReference>
<dbReference type="VEuPathDB" id="FungiDB:PV10_08130"/>
<name>A0A438NBU1_EXOME</name>
<proteinExistence type="predicted"/>
<dbReference type="InterPro" id="IPR001303">
    <property type="entry name" value="Aldolase_II/adducin_N"/>
</dbReference>
<dbReference type="AlphaFoldDB" id="A0A438NBU1"/>
<dbReference type="GO" id="GO:0005737">
    <property type="term" value="C:cytoplasm"/>
    <property type="evidence" value="ECO:0007669"/>
    <property type="project" value="TreeGrafter"/>
</dbReference>
<evidence type="ECO:0000259" key="1">
    <source>
        <dbReference type="SMART" id="SM01007"/>
    </source>
</evidence>
<dbReference type="OrthoDB" id="191080at2759"/>
<evidence type="ECO:0000313" key="2">
    <source>
        <dbReference type="EMBL" id="RVX73246.1"/>
    </source>
</evidence>